<evidence type="ECO:0000259" key="5">
    <source>
        <dbReference type="Pfam" id="PF13614"/>
    </source>
</evidence>
<comment type="caution">
    <text evidence="6">The sequence shown here is derived from an EMBL/GenBank/DDBJ whole genome shotgun (WGS) entry which is preliminary data.</text>
</comment>
<name>A0A401LET7_9FIRM</name>
<proteinExistence type="inferred from homology"/>
<dbReference type="OrthoDB" id="9815116at2"/>
<organism evidence="6 7">
    <name type="scientific">Anaerotignum faecicola</name>
    <dbReference type="NCBI Taxonomy" id="2358141"/>
    <lineage>
        <taxon>Bacteria</taxon>
        <taxon>Bacillati</taxon>
        <taxon>Bacillota</taxon>
        <taxon>Clostridia</taxon>
        <taxon>Lachnospirales</taxon>
        <taxon>Anaerotignaceae</taxon>
        <taxon>Anaerotignum</taxon>
    </lineage>
</organism>
<dbReference type="InterPro" id="IPR027417">
    <property type="entry name" value="P-loop_NTPase"/>
</dbReference>
<evidence type="ECO:0000256" key="1">
    <source>
        <dbReference type="ARBA" id="ARBA00006976"/>
    </source>
</evidence>
<feature type="domain" description="AAA" evidence="5">
    <location>
        <begin position="1"/>
        <end position="174"/>
    </location>
</feature>
<evidence type="ECO:0000313" key="6">
    <source>
        <dbReference type="EMBL" id="GCB30033.1"/>
    </source>
</evidence>
<accession>A0A401LET7</accession>
<reference evidence="6 7" key="1">
    <citation type="submission" date="2018-10" db="EMBL/GenBank/DDBJ databases">
        <title>Draft Genome Sequence of Anaerotignum sp. KCTC 15736.</title>
        <authorList>
            <person name="Choi S.H."/>
            <person name="Kim J.S."/>
            <person name="Kang S.W."/>
            <person name="Lee J.S."/>
            <person name="Park S.H."/>
        </authorList>
    </citation>
    <scope>NUCLEOTIDE SEQUENCE [LARGE SCALE GENOMIC DNA]</scope>
    <source>
        <strain evidence="6 7">KCTC 15736</strain>
    </source>
</reference>
<dbReference type="CDD" id="cd02042">
    <property type="entry name" value="ParAB_family"/>
    <property type="match status" value="1"/>
</dbReference>
<dbReference type="InterPro" id="IPR025669">
    <property type="entry name" value="AAA_dom"/>
</dbReference>
<dbReference type="SUPFAM" id="SSF52540">
    <property type="entry name" value="P-loop containing nucleoside triphosphate hydrolases"/>
    <property type="match status" value="1"/>
</dbReference>
<dbReference type="Gene3D" id="3.40.50.300">
    <property type="entry name" value="P-loop containing nucleotide triphosphate hydrolases"/>
    <property type="match status" value="1"/>
</dbReference>
<dbReference type="FunFam" id="3.40.50.300:FF:000285">
    <property type="entry name" value="Sporulation initiation inhibitor Soj"/>
    <property type="match status" value="1"/>
</dbReference>
<dbReference type="Proteomes" id="UP000287361">
    <property type="component" value="Unassembled WGS sequence"/>
</dbReference>
<dbReference type="PANTHER" id="PTHR13696">
    <property type="entry name" value="P-LOOP CONTAINING NUCLEOSIDE TRIPHOSPHATE HYDROLASE"/>
    <property type="match status" value="1"/>
</dbReference>
<gene>
    <name evidence="6" type="primary">soj2</name>
    <name evidence="6" type="ORF">KGMB03357_16940</name>
</gene>
<keyword evidence="7" id="KW-1185">Reference proteome</keyword>
<sequence length="254" mass="27700">MRIVAVANQKGGVGKTTTSQALTAGLADKGYKVLGIDLDPQGNLSSACGSVNYNVPTIYELMKREVTAEETIQHMNGGYDIIPSNIMLAGAEQELSQTGKEHRLKEAIAAVSDNYDYIIVDTPPSLGVLTVNAFTAASDILIPTTAGIFATTGINQLNETVKSVQKYCNPNVKITGILFTRFNPRANISKQIKELTEQLSQYISAPIYKTYIRSAVAVEEAQANRVDIFDYAEKSTVSEDYKAFIEEFLKGEQE</sequence>
<evidence type="ECO:0000256" key="3">
    <source>
        <dbReference type="ARBA" id="ARBA00062323"/>
    </source>
</evidence>
<protein>
    <recommendedName>
        <fullName evidence="4">Sporulation initiation inhibitor protein Soj</fullName>
    </recommendedName>
</protein>
<dbReference type="PIRSF" id="PIRSF009320">
    <property type="entry name" value="Nuc_binding_HP_1000"/>
    <property type="match status" value="1"/>
</dbReference>
<evidence type="ECO:0000256" key="4">
    <source>
        <dbReference type="ARBA" id="ARBA00071824"/>
    </source>
</evidence>
<dbReference type="Pfam" id="PF13614">
    <property type="entry name" value="AAA_31"/>
    <property type="match status" value="1"/>
</dbReference>
<dbReference type="EMBL" id="BHVZ01000005">
    <property type="protein sequence ID" value="GCB30033.1"/>
    <property type="molecule type" value="Genomic_DNA"/>
</dbReference>
<evidence type="ECO:0000313" key="7">
    <source>
        <dbReference type="Proteomes" id="UP000287361"/>
    </source>
</evidence>
<comment type="similarity">
    <text evidence="1">Belongs to the ParA family.</text>
</comment>
<comment type="catalytic activity">
    <reaction evidence="2">
        <text>ATP + H2O = ADP + phosphate + H(+)</text>
        <dbReference type="Rhea" id="RHEA:13065"/>
        <dbReference type="ChEBI" id="CHEBI:15377"/>
        <dbReference type="ChEBI" id="CHEBI:15378"/>
        <dbReference type="ChEBI" id="CHEBI:30616"/>
        <dbReference type="ChEBI" id="CHEBI:43474"/>
        <dbReference type="ChEBI" id="CHEBI:456216"/>
    </reaction>
</comment>
<dbReference type="AlphaFoldDB" id="A0A401LET7"/>
<comment type="subunit">
    <text evidence="3">Dimerizes in the presence of ATP but not ADP; ATP-binding is required for double-stranded (ds)DNA-binding. Interacts with DnaA.</text>
</comment>
<dbReference type="InterPro" id="IPR050678">
    <property type="entry name" value="DNA_Partitioning_ATPase"/>
</dbReference>
<evidence type="ECO:0000256" key="2">
    <source>
        <dbReference type="ARBA" id="ARBA00049360"/>
    </source>
</evidence>
<dbReference type="PANTHER" id="PTHR13696:SF52">
    <property type="entry name" value="PARA FAMILY PROTEIN CT_582"/>
    <property type="match status" value="1"/>
</dbReference>